<name>A0A292YIP5_9BACL</name>
<evidence type="ECO:0000313" key="2">
    <source>
        <dbReference type="EMBL" id="GAX89798.1"/>
    </source>
</evidence>
<dbReference type="Gene3D" id="3.30.70.920">
    <property type="match status" value="1"/>
</dbReference>
<dbReference type="GO" id="GO:0051224">
    <property type="term" value="P:negative regulation of protein transport"/>
    <property type="evidence" value="ECO:0007669"/>
    <property type="project" value="UniProtKB-UniRule"/>
</dbReference>
<gene>
    <name evidence="1" type="primary">napD</name>
    <name evidence="2" type="ORF">EFBL_1423</name>
</gene>
<dbReference type="HAMAP" id="MF_02200">
    <property type="entry name" value="NapD"/>
    <property type="match status" value="1"/>
</dbReference>
<accession>A0A292YIP5</accession>
<comment type="subcellular location">
    <subcellularLocation>
        <location evidence="1">Cytoplasm</location>
    </subcellularLocation>
</comment>
<dbReference type="Proteomes" id="UP000217785">
    <property type="component" value="Unassembled WGS sequence"/>
</dbReference>
<comment type="subunit">
    <text evidence="1">Interacts with the cytoplasmic NapA precursor.</text>
</comment>
<dbReference type="Pfam" id="PF03927">
    <property type="entry name" value="NapD"/>
    <property type="match status" value="1"/>
</dbReference>
<keyword evidence="1" id="KW-0143">Chaperone</keyword>
<proteinExistence type="inferred from homology"/>
<dbReference type="EMBL" id="BDUF01000029">
    <property type="protein sequence ID" value="GAX89798.1"/>
    <property type="molecule type" value="Genomic_DNA"/>
</dbReference>
<dbReference type="InterPro" id="IPR005623">
    <property type="entry name" value="Chaperone_NapD_NO3_reduct"/>
</dbReference>
<evidence type="ECO:0000313" key="3">
    <source>
        <dbReference type="Proteomes" id="UP000217785"/>
    </source>
</evidence>
<comment type="caution">
    <text evidence="2">The sequence shown here is derived from an EMBL/GenBank/DDBJ whole genome shotgun (WGS) entry which is preliminary data.</text>
</comment>
<sequence length="88" mass="9899">MVISGILVLAKQGKTEEVVVSLKEISGVEVHHVEDEKIVITLESETIDSSYEVSEQLEKVDHVAGVYLVYTNFEDDPSLDLEYRAFDK</sequence>
<dbReference type="RefSeq" id="WP_096181494.1">
    <property type="nucleotide sequence ID" value="NZ_BDUF01000029.1"/>
</dbReference>
<dbReference type="AlphaFoldDB" id="A0A292YIP5"/>
<dbReference type="GO" id="GO:0005737">
    <property type="term" value="C:cytoplasm"/>
    <property type="evidence" value="ECO:0007669"/>
    <property type="project" value="UniProtKB-SubCell"/>
</dbReference>
<evidence type="ECO:0000256" key="1">
    <source>
        <dbReference type="HAMAP-Rule" id="MF_02200"/>
    </source>
</evidence>
<protein>
    <recommendedName>
        <fullName evidence="1">Chaperone NapD</fullName>
    </recommendedName>
    <alternativeName>
        <fullName evidence="1">NapA signal peptide-binding chaperone NapD</fullName>
    </alternativeName>
</protein>
<reference evidence="3" key="1">
    <citation type="submission" date="2017-07" db="EMBL/GenBank/DDBJ databases">
        <title>Draft genome sequence of Effusibacillus lacus strain skLN1.</title>
        <authorList>
            <person name="Watanabe M."/>
            <person name="Kojima H."/>
            <person name="Fukui M."/>
        </authorList>
    </citation>
    <scope>NUCLEOTIDE SEQUENCE [LARGE SCALE GENOMIC DNA]</scope>
    <source>
        <strain evidence="3">skLN1</strain>
    </source>
</reference>
<comment type="function">
    <text evidence="1">Chaperone for NapA, the catalytic subunit of the periplasmic nitrate reductase. It binds directly and specifically to the twin-arginine signal peptide of NapA, preventing premature interaction with the Tat translocase and premature export.</text>
</comment>
<dbReference type="GO" id="GO:0005048">
    <property type="term" value="F:signal sequence binding"/>
    <property type="evidence" value="ECO:0007669"/>
    <property type="project" value="UniProtKB-UniRule"/>
</dbReference>
<keyword evidence="3" id="KW-1185">Reference proteome</keyword>
<organism evidence="2 3">
    <name type="scientific">Effusibacillus lacus</name>
    <dbReference type="NCBI Taxonomy" id="1348429"/>
    <lineage>
        <taxon>Bacteria</taxon>
        <taxon>Bacillati</taxon>
        <taxon>Bacillota</taxon>
        <taxon>Bacilli</taxon>
        <taxon>Bacillales</taxon>
        <taxon>Alicyclobacillaceae</taxon>
        <taxon>Effusibacillus</taxon>
    </lineage>
</organism>
<comment type="similarity">
    <text evidence="1">Belongs to the NapD family.</text>
</comment>
<dbReference type="OrthoDB" id="2885067at2"/>
<keyword evidence="1" id="KW-0963">Cytoplasm</keyword>